<keyword evidence="4 6" id="KW-0807">Transducer</keyword>
<feature type="domain" description="Methyl-accepting transducer" evidence="9">
    <location>
        <begin position="283"/>
        <end position="519"/>
    </location>
</feature>
<dbReference type="SMART" id="SM00304">
    <property type="entry name" value="HAMP"/>
    <property type="match status" value="2"/>
</dbReference>
<dbReference type="InterPro" id="IPR024478">
    <property type="entry name" value="HlyB_4HB_MCP"/>
</dbReference>
<dbReference type="Proteomes" id="UP000254060">
    <property type="component" value="Unassembled WGS sequence"/>
</dbReference>
<evidence type="ECO:0000256" key="6">
    <source>
        <dbReference type="PROSITE-ProRule" id="PRU00284"/>
    </source>
</evidence>
<dbReference type="Pfam" id="PF00672">
    <property type="entry name" value="HAMP"/>
    <property type="match status" value="1"/>
</dbReference>
<dbReference type="CDD" id="cd11386">
    <property type="entry name" value="MCP_signal"/>
    <property type="match status" value="1"/>
</dbReference>
<name>A0A377FRU2_9BACL</name>
<keyword evidence="7" id="KW-0175">Coiled coil</keyword>
<dbReference type="GO" id="GO:0007165">
    <property type="term" value="P:signal transduction"/>
    <property type="evidence" value="ECO:0007669"/>
    <property type="project" value="UniProtKB-KW"/>
</dbReference>
<feature type="coiled-coil region" evidence="7">
    <location>
        <begin position="354"/>
        <end position="381"/>
    </location>
</feature>
<reference evidence="11 12" key="1">
    <citation type="submission" date="2018-06" db="EMBL/GenBank/DDBJ databases">
        <authorList>
            <consortium name="Pathogen Informatics"/>
            <person name="Doyle S."/>
        </authorList>
    </citation>
    <scope>NUCLEOTIDE SEQUENCE [LARGE SCALE GENOMIC DNA]</scope>
    <source>
        <strain evidence="11 12">NCTC13163</strain>
    </source>
</reference>
<evidence type="ECO:0000256" key="2">
    <source>
        <dbReference type="ARBA" id="ARBA00022475"/>
    </source>
</evidence>
<dbReference type="AlphaFoldDB" id="A0A377FRU2"/>
<dbReference type="STRING" id="1397694.GCA_000702585_01057"/>
<evidence type="ECO:0000256" key="7">
    <source>
        <dbReference type="SAM" id="Coils"/>
    </source>
</evidence>
<evidence type="ECO:0000256" key="5">
    <source>
        <dbReference type="ARBA" id="ARBA00029447"/>
    </source>
</evidence>
<dbReference type="PANTHER" id="PTHR32089:SF112">
    <property type="entry name" value="LYSOZYME-LIKE PROTEIN-RELATED"/>
    <property type="match status" value="1"/>
</dbReference>
<dbReference type="PROSITE" id="PS50111">
    <property type="entry name" value="CHEMOTAXIS_TRANSDUC_2"/>
    <property type="match status" value="1"/>
</dbReference>
<protein>
    <submittedName>
        <fullName evidence="11">H3</fullName>
    </submittedName>
</protein>
<dbReference type="Gene3D" id="1.10.287.950">
    <property type="entry name" value="Methyl-accepting chemotaxis protein"/>
    <property type="match status" value="1"/>
</dbReference>
<comment type="similarity">
    <text evidence="5">Belongs to the methyl-accepting chemotaxis (MCP) protein family.</text>
</comment>
<evidence type="ECO:0000313" key="11">
    <source>
        <dbReference type="EMBL" id="STO07196.1"/>
    </source>
</evidence>
<dbReference type="SMART" id="SM00283">
    <property type="entry name" value="MA"/>
    <property type="match status" value="1"/>
</dbReference>
<keyword evidence="2" id="KW-1003">Cell membrane</keyword>
<dbReference type="CDD" id="cd06225">
    <property type="entry name" value="HAMP"/>
    <property type="match status" value="1"/>
</dbReference>
<sequence>MKNLNMSRKFAVLITVFIMTLVVIAALSHTLIGRMADTGEEIYEERLVPIRVLGQIRTDNRALDGYLLELMLTSDIDRNKELQANITDRRNSIGNNLALFNDTFSSTDETVTQQVEKLNKEIVAYLEGTEVVLQPALRNENAAAYRMYLDDLRPVRLNLVETAAAVMDGINQEAEAASIAMQDDRNRSVLTFWVLVAIGALASIGLGVYITRLVVRPVRELNALMGRAGAGDLTVESTYSSRDELGSLTQSFNQMKDNLRELIHQVSQTSGRVAVSSDDLKNNVEETTKATEMVAVTMEEIASGSMRQLTRVKESNDTLTELTTGIHHVSNSAQQMTSLSEGALQKVGTGNDLVDTLEDQLEAMNEKVKLLQDVIEQLDVRSQEIGTITGTISGIAEQTNLLALNAAIEAARAGDQGRGFAVVASEVRKLAEESAVATKQIASLIGDTQTETKQAVATMHVVEGDMRHSVVNVQQAGLAFDDIKQAIEAVGQKVEEVSGAVQEMAAGATEILTSVNEIQGITETTATETENASAATEEQMASMEEITASAQELSNMADEMRQMTKKFNV</sequence>
<dbReference type="EMBL" id="UGGP01000001">
    <property type="protein sequence ID" value="STO07196.1"/>
    <property type="molecule type" value="Genomic_DNA"/>
</dbReference>
<feature type="transmembrane region" description="Helical" evidence="8">
    <location>
        <begin position="190"/>
        <end position="215"/>
    </location>
</feature>
<dbReference type="Pfam" id="PF00015">
    <property type="entry name" value="MCPsignal"/>
    <property type="match status" value="1"/>
</dbReference>
<dbReference type="SUPFAM" id="SSF58104">
    <property type="entry name" value="Methyl-accepting chemotaxis protein (MCP) signaling domain"/>
    <property type="match status" value="1"/>
</dbReference>
<accession>A0A377FRU2</accession>
<keyword evidence="8" id="KW-0812">Transmembrane</keyword>
<dbReference type="Gene3D" id="6.10.340.10">
    <property type="match status" value="1"/>
</dbReference>
<feature type="domain" description="HAMP" evidence="10">
    <location>
        <begin position="212"/>
        <end position="264"/>
    </location>
</feature>
<evidence type="ECO:0000259" key="10">
    <source>
        <dbReference type="PROSITE" id="PS50885"/>
    </source>
</evidence>
<dbReference type="InterPro" id="IPR003660">
    <property type="entry name" value="HAMP_dom"/>
</dbReference>
<proteinExistence type="inferred from homology"/>
<evidence type="ECO:0000259" key="9">
    <source>
        <dbReference type="PROSITE" id="PS50111"/>
    </source>
</evidence>
<dbReference type="GO" id="GO:0005886">
    <property type="term" value="C:plasma membrane"/>
    <property type="evidence" value="ECO:0007669"/>
    <property type="project" value="UniProtKB-SubCell"/>
</dbReference>
<evidence type="ECO:0000256" key="4">
    <source>
        <dbReference type="ARBA" id="ARBA00023224"/>
    </source>
</evidence>
<keyword evidence="8" id="KW-1133">Transmembrane helix</keyword>
<comment type="subcellular location">
    <subcellularLocation>
        <location evidence="1">Cell membrane</location>
    </subcellularLocation>
</comment>
<evidence type="ECO:0000256" key="1">
    <source>
        <dbReference type="ARBA" id="ARBA00004236"/>
    </source>
</evidence>
<dbReference type="Pfam" id="PF12729">
    <property type="entry name" value="4HB_MCP_1"/>
    <property type="match status" value="1"/>
</dbReference>
<gene>
    <name evidence="11" type="primary">mcpB_2</name>
    <name evidence="11" type="ORF">NCTC13163_00541</name>
</gene>
<evidence type="ECO:0000256" key="3">
    <source>
        <dbReference type="ARBA" id="ARBA00023136"/>
    </source>
</evidence>
<dbReference type="InterPro" id="IPR004089">
    <property type="entry name" value="MCPsignal_dom"/>
</dbReference>
<organism evidence="11 12">
    <name type="scientific">Exiguobacterium aurantiacum</name>
    <dbReference type="NCBI Taxonomy" id="33987"/>
    <lineage>
        <taxon>Bacteria</taxon>
        <taxon>Bacillati</taxon>
        <taxon>Bacillota</taxon>
        <taxon>Bacilli</taxon>
        <taxon>Bacillales</taxon>
        <taxon>Bacillales Family XII. Incertae Sedis</taxon>
        <taxon>Exiguobacterium</taxon>
    </lineage>
</organism>
<evidence type="ECO:0000256" key="8">
    <source>
        <dbReference type="SAM" id="Phobius"/>
    </source>
</evidence>
<keyword evidence="3 8" id="KW-0472">Membrane</keyword>
<dbReference type="PANTHER" id="PTHR32089">
    <property type="entry name" value="METHYL-ACCEPTING CHEMOTAXIS PROTEIN MCPB"/>
    <property type="match status" value="1"/>
</dbReference>
<evidence type="ECO:0000313" key="12">
    <source>
        <dbReference type="Proteomes" id="UP000254060"/>
    </source>
</evidence>
<dbReference type="PROSITE" id="PS50885">
    <property type="entry name" value="HAMP"/>
    <property type="match status" value="1"/>
</dbReference>
<dbReference type="OrthoDB" id="358716at2"/>